<name>A0A2M8KU13_9BACT</name>
<sequence>MIKKLRAMLIGLGKRKRFTIAVVTICLYFFIITSLPYDQALFHVIPLAVLTYVSVFFGILEDVERLEWIQLFILPVYFVVAALFFYYLLPVRLLTRIPFTIITFVCLYAIFLSENIFNVGVERSLPLYRAAYSVINFIMLVVFLMVFTLLYSFSFNLYMNALTGTIIVFPLVFHGMWIANPMEVVEERIWKYAAVLTFLLGFGILIGSFLPLRTNVYAILTVAMSYFLIGIAQEIIQETAYRSRVREYITVYAVLLVLITLSIQF</sequence>
<evidence type="ECO:0000313" key="3">
    <source>
        <dbReference type="Proteomes" id="UP000231569"/>
    </source>
</evidence>
<gene>
    <name evidence="2" type="ORF">COU89_03520</name>
</gene>
<dbReference type="AlphaFoldDB" id="A0A2M8KU13"/>
<feature type="transmembrane region" description="Helical" evidence="1">
    <location>
        <begin position="157"/>
        <end position="177"/>
    </location>
</feature>
<feature type="transmembrane region" description="Helical" evidence="1">
    <location>
        <begin position="189"/>
        <end position="210"/>
    </location>
</feature>
<reference evidence="3" key="1">
    <citation type="submission" date="2017-09" db="EMBL/GenBank/DDBJ databases">
        <title>Depth-based differentiation of microbial function through sediment-hosted aquifers and enrichment of novel symbionts in the deep terrestrial subsurface.</title>
        <authorList>
            <person name="Probst A.J."/>
            <person name="Ladd B."/>
            <person name="Jarett J.K."/>
            <person name="Geller-Mcgrath D.E."/>
            <person name="Sieber C.M.K."/>
            <person name="Emerson J.B."/>
            <person name="Anantharaman K."/>
            <person name="Thomas B.C."/>
            <person name="Malmstrom R."/>
            <person name="Stieglmeier M."/>
            <person name="Klingl A."/>
            <person name="Woyke T."/>
            <person name="Ryan C.M."/>
            <person name="Banfield J.F."/>
        </authorList>
    </citation>
    <scope>NUCLEOTIDE SEQUENCE [LARGE SCALE GENOMIC DNA]</scope>
</reference>
<feature type="transmembrane region" description="Helical" evidence="1">
    <location>
        <begin position="41"/>
        <end position="59"/>
    </location>
</feature>
<feature type="transmembrane region" description="Helical" evidence="1">
    <location>
        <begin position="129"/>
        <end position="151"/>
    </location>
</feature>
<evidence type="ECO:0000313" key="2">
    <source>
        <dbReference type="EMBL" id="PJE63414.1"/>
    </source>
</evidence>
<proteinExistence type="predicted"/>
<organism evidence="2 3">
    <name type="scientific">Candidatus Roizmanbacteria bacterium CG10_big_fil_rev_8_21_14_0_10_45_7</name>
    <dbReference type="NCBI Taxonomy" id="1974854"/>
    <lineage>
        <taxon>Bacteria</taxon>
        <taxon>Candidatus Roizmaniibacteriota</taxon>
    </lineage>
</organism>
<feature type="transmembrane region" description="Helical" evidence="1">
    <location>
        <begin position="95"/>
        <end position="117"/>
    </location>
</feature>
<keyword evidence="1" id="KW-0812">Transmembrane</keyword>
<feature type="transmembrane region" description="Helical" evidence="1">
    <location>
        <begin position="71"/>
        <end position="89"/>
    </location>
</feature>
<dbReference type="Proteomes" id="UP000231569">
    <property type="component" value="Unassembled WGS sequence"/>
</dbReference>
<protein>
    <submittedName>
        <fullName evidence="2">Uncharacterized protein</fullName>
    </submittedName>
</protein>
<keyword evidence="1" id="KW-1133">Transmembrane helix</keyword>
<evidence type="ECO:0000256" key="1">
    <source>
        <dbReference type="SAM" id="Phobius"/>
    </source>
</evidence>
<keyword evidence="1" id="KW-0472">Membrane</keyword>
<comment type="caution">
    <text evidence="2">The sequence shown here is derived from an EMBL/GenBank/DDBJ whole genome shotgun (WGS) entry which is preliminary data.</text>
</comment>
<dbReference type="EMBL" id="PFEE01000072">
    <property type="protein sequence ID" value="PJE63414.1"/>
    <property type="molecule type" value="Genomic_DNA"/>
</dbReference>
<accession>A0A2M8KU13</accession>
<feature type="transmembrane region" description="Helical" evidence="1">
    <location>
        <begin position="248"/>
        <end position="264"/>
    </location>
</feature>
<feature type="transmembrane region" description="Helical" evidence="1">
    <location>
        <begin position="216"/>
        <end position="236"/>
    </location>
</feature>
<feature type="transmembrane region" description="Helical" evidence="1">
    <location>
        <begin position="18"/>
        <end position="35"/>
    </location>
</feature>